<dbReference type="KEGG" id="stri:C7M71_003975"/>
<proteinExistence type="predicted"/>
<dbReference type="Gene3D" id="1.10.10.10">
    <property type="entry name" value="Winged helix-like DNA-binding domain superfamily/Winged helix DNA-binding domain"/>
    <property type="match status" value="1"/>
</dbReference>
<dbReference type="EMBL" id="CP031264">
    <property type="protein sequence ID" value="AXI81150.1"/>
    <property type="molecule type" value="Genomic_DNA"/>
</dbReference>
<dbReference type="Proteomes" id="UP000249340">
    <property type="component" value="Chromosome"/>
</dbReference>
<dbReference type="AlphaFoldDB" id="A0A345T595"/>
<keyword evidence="3" id="KW-1185">Reference proteome</keyword>
<name>A0A345T595_9ACTN</name>
<organism evidence="2 3">
    <name type="scientific">Peterkaempfera bronchialis</name>
    <dbReference type="NCBI Taxonomy" id="2126346"/>
    <lineage>
        <taxon>Bacteria</taxon>
        <taxon>Bacillati</taxon>
        <taxon>Actinomycetota</taxon>
        <taxon>Actinomycetes</taxon>
        <taxon>Kitasatosporales</taxon>
        <taxon>Streptomycetaceae</taxon>
        <taxon>Peterkaempfera</taxon>
    </lineage>
</organism>
<reference evidence="3" key="1">
    <citation type="submission" date="2018-07" db="EMBL/GenBank/DDBJ databases">
        <title>Streptacidiphilus bronchialis DSM 106435 chromosome.</title>
        <authorList>
            <person name="Batra D."/>
            <person name="Gulvik C.A."/>
        </authorList>
    </citation>
    <scope>NUCLEOTIDE SEQUENCE [LARGE SCALE GENOMIC DNA]</scope>
    <source>
        <strain evidence="3">DSM 106435</strain>
    </source>
</reference>
<protein>
    <submittedName>
        <fullName evidence="2">Helix-turn-helix transcriptional regulator</fullName>
    </submittedName>
</protein>
<dbReference type="SUPFAM" id="SSF46894">
    <property type="entry name" value="C-terminal effector domain of the bipartite response regulators"/>
    <property type="match status" value="1"/>
</dbReference>
<sequence>MLAPEEQRLLLLLADGLPLDAIARRLCTSSRTLRRRIRVLCDRIGVRTPLQAAVWAARRGLI</sequence>
<accession>A0A345T595</accession>
<dbReference type="InterPro" id="IPR016032">
    <property type="entry name" value="Sig_transdc_resp-reg_C-effctor"/>
</dbReference>
<dbReference type="SMART" id="SM00421">
    <property type="entry name" value="HTH_LUXR"/>
    <property type="match status" value="1"/>
</dbReference>
<evidence type="ECO:0000313" key="3">
    <source>
        <dbReference type="Proteomes" id="UP000249340"/>
    </source>
</evidence>
<feature type="domain" description="HTH luxR-type" evidence="1">
    <location>
        <begin position="1"/>
        <end position="60"/>
    </location>
</feature>
<dbReference type="GO" id="GO:0006355">
    <property type="term" value="P:regulation of DNA-templated transcription"/>
    <property type="evidence" value="ECO:0007669"/>
    <property type="project" value="InterPro"/>
</dbReference>
<gene>
    <name evidence="2" type="ORF">C7M71_003975</name>
</gene>
<dbReference type="PROSITE" id="PS50043">
    <property type="entry name" value="HTH_LUXR_2"/>
    <property type="match status" value="1"/>
</dbReference>
<evidence type="ECO:0000313" key="2">
    <source>
        <dbReference type="EMBL" id="AXI81150.1"/>
    </source>
</evidence>
<dbReference type="GO" id="GO:0003677">
    <property type="term" value="F:DNA binding"/>
    <property type="evidence" value="ECO:0007669"/>
    <property type="project" value="InterPro"/>
</dbReference>
<dbReference type="InterPro" id="IPR036388">
    <property type="entry name" value="WH-like_DNA-bd_sf"/>
</dbReference>
<evidence type="ECO:0000259" key="1">
    <source>
        <dbReference type="PROSITE" id="PS50043"/>
    </source>
</evidence>
<dbReference type="InterPro" id="IPR000792">
    <property type="entry name" value="Tscrpt_reg_LuxR_C"/>
</dbReference>